<sequence>MKQCNGYIGILLLIGLLGSVGCTNSKEKIKQGRTWMTYQGDAASSSYSPLSQINASNVNQLQNVWTFQTTDLPDGADPVTSQSNPIIVDGILYANSAKQTVYAINAKTGEKIWSFNPLEKGEPSATSRGVTYWENGDDKRILYSARNFLMAIDATTGKLITTFGENGKVNLNVGVRDDPNKISVALTTPGSIYKDLIIVGSRLPDFYGSPPGDIRAYNIKTGELAWTFHTIPHPGEPGYETWPPDAYKYAGGANCWAGMSIDSERGMVFLALGSPTFDFYGADREGANLYGNSVLALDAATGQYKWHFQTVHHDIWDYDLPCPPNLVTLKQDGKEIDAVAQATKHGFIFVLNRDTGEPIFPVEEREVPESHLPGEIAYKTQPFPTKPKPFVKQSMTEEDLNYFTEQDYDSILKTFRSVRYEGLFTPPDLKGTLSIPATRGGVNWGGAAFDPNSSYLYIRGNNLPEIQTIVDANAHFAADNSTRYEYGRAAYKKYCATCHGTEMEGVPPTFPALSGLKGKVEEHETLLKIRQGGGQMPGFKGVLTPREERGVMAFLYDKEEPLIEVPQDIKSEEVPVRYMNSTAYRTWSDPSGNPALKAPWNTLNALNLSTGEYEWQIPLGNDEKLQEKGAPDTGLMARSGPMVTAGGLVFISGAADKKLWAFNKKTGKLVWETELPAANNANVCSYSVDGKQYIALSVGGTNENPSGSVMAFALPDLK</sequence>
<keyword evidence="6" id="KW-0560">Oxidoreductase</keyword>
<dbReference type="InterPro" id="IPR011047">
    <property type="entry name" value="Quinoprotein_ADH-like_sf"/>
</dbReference>
<gene>
    <name evidence="10" type="ORF">SAMN04488008_102532</name>
</gene>
<evidence type="ECO:0000313" key="10">
    <source>
        <dbReference type="EMBL" id="SEK96464.1"/>
    </source>
</evidence>
<dbReference type="Gene3D" id="1.10.760.10">
    <property type="entry name" value="Cytochrome c-like domain"/>
    <property type="match status" value="1"/>
</dbReference>
<feature type="domain" description="Cytochrome c" evidence="9">
    <location>
        <begin position="482"/>
        <end position="559"/>
    </location>
</feature>
<dbReference type="OrthoDB" id="9794322at2"/>
<dbReference type="SUPFAM" id="SSF46626">
    <property type="entry name" value="Cytochrome c"/>
    <property type="match status" value="1"/>
</dbReference>
<dbReference type="SMART" id="SM00564">
    <property type="entry name" value="PQQ"/>
    <property type="match status" value="6"/>
</dbReference>
<dbReference type="AlphaFoldDB" id="A0A1H7LBY8"/>
<dbReference type="InterPro" id="IPR002372">
    <property type="entry name" value="PQQ_rpt_dom"/>
</dbReference>
<keyword evidence="4 8" id="KW-0479">Metal-binding</keyword>
<dbReference type="CDD" id="cd10280">
    <property type="entry name" value="PQQ_mGDH"/>
    <property type="match status" value="1"/>
</dbReference>
<reference evidence="11" key="1">
    <citation type="submission" date="2016-10" db="EMBL/GenBank/DDBJ databases">
        <authorList>
            <person name="Varghese N."/>
            <person name="Submissions S."/>
        </authorList>
    </citation>
    <scope>NUCLEOTIDE SEQUENCE [LARGE SCALE GENOMIC DNA]</scope>
    <source>
        <strain evidence="11">DSM 16471</strain>
    </source>
</reference>
<evidence type="ECO:0000256" key="6">
    <source>
        <dbReference type="ARBA" id="ARBA00023002"/>
    </source>
</evidence>
<keyword evidence="11" id="KW-1185">Reference proteome</keyword>
<dbReference type="InterPro" id="IPR036909">
    <property type="entry name" value="Cyt_c-like_dom_sf"/>
</dbReference>
<proteinExistence type="inferred from homology"/>
<evidence type="ECO:0000256" key="2">
    <source>
        <dbReference type="ARBA" id="ARBA00008156"/>
    </source>
</evidence>
<keyword evidence="3 8" id="KW-0349">Heme</keyword>
<evidence type="ECO:0000256" key="3">
    <source>
        <dbReference type="ARBA" id="ARBA00022617"/>
    </source>
</evidence>
<organism evidence="10 11">
    <name type="scientific">Maribacter orientalis</name>
    <dbReference type="NCBI Taxonomy" id="228957"/>
    <lineage>
        <taxon>Bacteria</taxon>
        <taxon>Pseudomonadati</taxon>
        <taxon>Bacteroidota</taxon>
        <taxon>Flavobacteriia</taxon>
        <taxon>Flavobacteriales</taxon>
        <taxon>Flavobacteriaceae</taxon>
        <taxon>Maribacter</taxon>
    </lineage>
</organism>
<dbReference type="GO" id="GO:0046872">
    <property type="term" value="F:metal ion binding"/>
    <property type="evidence" value="ECO:0007669"/>
    <property type="project" value="UniProtKB-KW"/>
</dbReference>
<dbReference type="GO" id="GO:0048038">
    <property type="term" value="F:quinone binding"/>
    <property type="evidence" value="ECO:0007669"/>
    <property type="project" value="InterPro"/>
</dbReference>
<dbReference type="PANTHER" id="PTHR32303:SF4">
    <property type="entry name" value="QUINOPROTEIN GLUCOSE DEHYDROGENASE"/>
    <property type="match status" value="1"/>
</dbReference>
<dbReference type="SUPFAM" id="SSF50998">
    <property type="entry name" value="Quinoprotein alcohol dehydrogenase-like"/>
    <property type="match status" value="1"/>
</dbReference>
<dbReference type="Gene3D" id="2.140.10.10">
    <property type="entry name" value="Quinoprotein alcohol dehydrogenase-like superfamily"/>
    <property type="match status" value="2"/>
</dbReference>
<comment type="similarity">
    <text evidence="2">Belongs to the bacterial PQQ dehydrogenase family.</text>
</comment>
<evidence type="ECO:0000259" key="9">
    <source>
        <dbReference type="PROSITE" id="PS51007"/>
    </source>
</evidence>
<dbReference type="PROSITE" id="PS51007">
    <property type="entry name" value="CYTC"/>
    <property type="match status" value="1"/>
</dbReference>
<dbReference type="InterPro" id="IPR009056">
    <property type="entry name" value="Cyt_c-like_dom"/>
</dbReference>
<dbReference type="Proteomes" id="UP000198990">
    <property type="component" value="Unassembled WGS sequence"/>
</dbReference>
<evidence type="ECO:0000313" key="11">
    <source>
        <dbReference type="Proteomes" id="UP000198990"/>
    </source>
</evidence>
<name>A0A1H7LBY8_9FLAO</name>
<evidence type="ECO:0000256" key="8">
    <source>
        <dbReference type="PROSITE-ProRule" id="PRU00433"/>
    </source>
</evidence>
<dbReference type="GO" id="GO:0020037">
    <property type="term" value="F:heme binding"/>
    <property type="evidence" value="ECO:0007669"/>
    <property type="project" value="InterPro"/>
</dbReference>
<accession>A0A1H7LBY8</accession>
<protein>
    <submittedName>
        <fullName evidence="10">Quinoprotein glucose dehydrogenase</fullName>
    </submittedName>
</protein>
<dbReference type="EMBL" id="FNZN01000002">
    <property type="protein sequence ID" value="SEK96464.1"/>
    <property type="molecule type" value="Genomic_DNA"/>
</dbReference>
<evidence type="ECO:0000256" key="4">
    <source>
        <dbReference type="ARBA" id="ARBA00022723"/>
    </source>
</evidence>
<dbReference type="STRING" id="228957.SAMN04488008_102532"/>
<keyword evidence="5" id="KW-0732">Signal</keyword>
<evidence type="ECO:0000256" key="7">
    <source>
        <dbReference type="ARBA" id="ARBA00023004"/>
    </source>
</evidence>
<dbReference type="InterPro" id="IPR018391">
    <property type="entry name" value="PQQ_b-propeller_rpt"/>
</dbReference>
<dbReference type="Pfam" id="PF01011">
    <property type="entry name" value="PQQ"/>
    <property type="match status" value="2"/>
</dbReference>
<dbReference type="GO" id="GO:0009055">
    <property type="term" value="F:electron transfer activity"/>
    <property type="evidence" value="ECO:0007669"/>
    <property type="project" value="InterPro"/>
</dbReference>
<dbReference type="InterPro" id="IPR017511">
    <property type="entry name" value="PQQ_mDH"/>
</dbReference>
<dbReference type="Pfam" id="PF13442">
    <property type="entry name" value="Cytochrome_CBB3"/>
    <property type="match status" value="1"/>
</dbReference>
<comment type="cofactor">
    <cofactor evidence="1">
        <name>pyrroloquinoline quinone</name>
        <dbReference type="ChEBI" id="CHEBI:58442"/>
    </cofactor>
</comment>
<keyword evidence="7 8" id="KW-0408">Iron</keyword>
<dbReference type="GO" id="GO:0016614">
    <property type="term" value="F:oxidoreductase activity, acting on CH-OH group of donors"/>
    <property type="evidence" value="ECO:0007669"/>
    <property type="project" value="InterPro"/>
</dbReference>
<dbReference type="GO" id="GO:0016020">
    <property type="term" value="C:membrane"/>
    <property type="evidence" value="ECO:0007669"/>
    <property type="project" value="InterPro"/>
</dbReference>
<dbReference type="PANTHER" id="PTHR32303">
    <property type="entry name" value="QUINOPROTEIN ALCOHOL DEHYDROGENASE (CYTOCHROME C)"/>
    <property type="match status" value="1"/>
</dbReference>
<dbReference type="PROSITE" id="PS51257">
    <property type="entry name" value="PROKAR_LIPOPROTEIN"/>
    <property type="match status" value="1"/>
</dbReference>
<evidence type="ECO:0000256" key="5">
    <source>
        <dbReference type="ARBA" id="ARBA00022729"/>
    </source>
</evidence>
<evidence type="ECO:0000256" key="1">
    <source>
        <dbReference type="ARBA" id="ARBA00001931"/>
    </source>
</evidence>
<dbReference type="RefSeq" id="WP_091621432.1">
    <property type="nucleotide sequence ID" value="NZ_FNZN01000002.1"/>
</dbReference>